<dbReference type="SMART" id="SM00450">
    <property type="entry name" value="RHOD"/>
    <property type="match status" value="1"/>
</dbReference>
<dbReference type="InterPro" id="IPR036873">
    <property type="entry name" value="Rhodanese-like_dom_sf"/>
</dbReference>
<feature type="domain" description="Rhodanese" evidence="1">
    <location>
        <begin position="18"/>
        <end position="106"/>
    </location>
</feature>
<keyword evidence="3" id="KW-1185">Reference proteome</keyword>
<dbReference type="AlphaFoldDB" id="A0A2S0N8C2"/>
<sequence length="107" mass="11153">MPVPVHNLTPDDVARGLAEDTILLVDVREPHEVAMAGIPDAVNLPLSQFDPSAIPAPAGRRVVFLCAAGVRSIHASEAAQAAGLPYDAHLAGGLKAWVMDGQEIVRG</sequence>
<evidence type="ECO:0000259" key="1">
    <source>
        <dbReference type="PROSITE" id="PS50206"/>
    </source>
</evidence>
<dbReference type="PANTHER" id="PTHR44086:SF10">
    <property type="entry name" value="THIOSULFATE SULFURTRANSFERASE_RHODANESE-LIKE DOMAIN-CONTAINING PROTEIN 3"/>
    <property type="match status" value="1"/>
</dbReference>
<dbReference type="CDD" id="cd00158">
    <property type="entry name" value="RHOD"/>
    <property type="match status" value="1"/>
</dbReference>
<dbReference type="PANTHER" id="PTHR44086">
    <property type="entry name" value="THIOSULFATE SULFURTRANSFERASE RDL2, MITOCHONDRIAL-RELATED"/>
    <property type="match status" value="1"/>
</dbReference>
<dbReference type="KEGG" id="phr:C6569_04645"/>
<name>A0A2S0N8C2_9HYPH</name>
<dbReference type="GO" id="GO:0004792">
    <property type="term" value="F:thiosulfate-cyanide sulfurtransferase activity"/>
    <property type="evidence" value="ECO:0007669"/>
    <property type="project" value="TreeGrafter"/>
</dbReference>
<dbReference type="InterPro" id="IPR001763">
    <property type="entry name" value="Rhodanese-like_dom"/>
</dbReference>
<evidence type="ECO:0000313" key="2">
    <source>
        <dbReference type="EMBL" id="AVO44409.1"/>
    </source>
</evidence>
<dbReference type="OrthoDB" id="9807812at2"/>
<accession>A0A2S0N8C2</accession>
<dbReference type="Gene3D" id="3.40.250.10">
    <property type="entry name" value="Rhodanese-like domain"/>
    <property type="match status" value="1"/>
</dbReference>
<dbReference type="SUPFAM" id="SSF52821">
    <property type="entry name" value="Rhodanese/Cell cycle control phosphatase"/>
    <property type="match status" value="1"/>
</dbReference>
<dbReference type="EMBL" id="CP027668">
    <property type="protein sequence ID" value="AVO44409.1"/>
    <property type="molecule type" value="Genomic_DNA"/>
</dbReference>
<dbReference type="Proteomes" id="UP000237889">
    <property type="component" value="Chromosome"/>
</dbReference>
<protein>
    <submittedName>
        <fullName evidence="2">Rhodanese</fullName>
    </submittedName>
</protein>
<organism evidence="2 3">
    <name type="scientific">Phreatobacter cathodiphilus</name>
    <dbReference type="NCBI Taxonomy" id="1868589"/>
    <lineage>
        <taxon>Bacteria</taxon>
        <taxon>Pseudomonadati</taxon>
        <taxon>Pseudomonadota</taxon>
        <taxon>Alphaproteobacteria</taxon>
        <taxon>Hyphomicrobiales</taxon>
        <taxon>Phreatobacteraceae</taxon>
        <taxon>Phreatobacter</taxon>
    </lineage>
</organism>
<reference evidence="2 3" key="1">
    <citation type="submission" date="2018-03" db="EMBL/GenBank/DDBJ databases">
        <title>Genome sequencing of Phreatobacter sp.</title>
        <authorList>
            <person name="Kim S.-J."/>
            <person name="Heo J."/>
            <person name="Kwon S.-W."/>
        </authorList>
    </citation>
    <scope>NUCLEOTIDE SEQUENCE [LARGE SCALE GENOMIC DNA]</scope>
    <source>
        <strain evidence="2 3">S-12</strain>
    </source>
</reference>
<evidence type="ECO:0000313" key="3">
    <source>
        <dbReference type="Proteomes" id="UP000237889"/>
    </source>
</evidence>
<proteinExistence type="predicted"/>
<dbReference type="PROSITE" id="PS50206">
    <property type="entry name" value="RHODANESE_3"/>
    <property type="match status" value="1"/>
</dbReference>
<gene>
    <name evidence="2" type="ORF">C6569_04645</name>
</gene>
<dbReference type="Pfam" id="PF00581">
    <property type="entry name" value="Rhodanese"/>
    <property type="match status" value="1"/>
</dbReference>